<comment type="caution">
    <text evidence="1">The sequence shown here is derived from an EMBL/GenBank/DDBJ whole genome shotgun (WGS) entry which is preliminary data.</text>
</comment>
<dbReference type="EMBL" id="QRWX01000003">
    <property type="protein sequence ID" value="RGT54995.1"/>
    <property type="molecule type" value="Genomic_DNA"/>
</dbReference>
<evidence type="ECO:0000313" key="1">
    <source>
        <dbReference type="EMBL" id="RGT54995.1"/>
    </source>
</evidence>
<name>A0A412PCP6_9FIRM</name>
<reference evidence="1 2" key="1">
    <citation type="submission" date="2018-08" db="EMBL/GenBank/DDBJ databases">
        <title>A genome reference for cultivated species of the human gut microbiota.</title>
        <authorList>
            <person name="Zou Y."/>
            <person name="Xue W."/>
            <person name="Luo G."/>
        </authorList>
    </citation>
    <scope>NUCLEOTIDE SEQUENCE [LARGE SCALE GENOMIC DNA]</scope>
    <source>
        <strain evidence="1 2">AF18-46</strain>
    </source>
</reference>
<dbReference type="AlphaFoldDB" id="A0A412PCP6"/>
<sequence length="170" mass="18621">MFNRLFGALAVAVGVGAVVAVKLLKDQKETENKEENDDNEVRFITLSDGDGVAQPTYDASDRSVEVQEVCGVYPYLNPDFVEELLAEAASLNGMFEQDTLVTIHHYVSFDSEKNFEAFADIMTAAGYECSQEGTTKKLFVEDGAIISDILNVANQAAVLNGSYQNYSIQK</sequence>
<gene>
    <name evidence="1" type="ORF">DWX20_07445</name>
</gene>
<dbReference type="Proteomes" id="UP000284731">
    <property type="component" value="Unassembled WGS sequence"/>
</dbReference>
<proteinExistence type="predicted"/>
<accession>A0A412PCP6</accession>
<organism evidence="1 2">
    <name type="scientific">Solobacterium moorei</name>
    <dbReference type="NCBI Taxonomy" id="102148"/>
    <lineage>
        <taxon>Bacteria</taxon>
        <taxon>Bacillati</taxon>
        <taxon>Bacillota</taxon>
        <taxon>Erysipelotrichia</taxon>
        <taxon>Erysipelotrichales</taxon>
        <taxon>Erysipelotrichaceae</taxon>
        <taxon>Solobacterium</taxon>
    </lineage>
</organism>
<evidence type="ECO:0000313" key="2">
    <source>
        <dbReference type="Proteomes" id="UP000284731"/>
    </source>
</evidence>
<dbReference type="RefSeq" id="WP_006526825.1">
    <property type="nucleotide sequence ID" value="NZ_CABJCF010000003.1"/>
</dbReference>
<protein>
    <submittedName>
        <fullName evidence="1">Uncharacterized protein</fullName>
    </submittedName>
</protein>